<dbReference type="SUPFAM" id="SSF48498">
    <property type="entry name" value="Tetracyclin repressor-like, C-terminal domain"/>
    <property type="match status" value="1"/>
</dbReference>
<feature type="DNA-binding region" description="H-T-H motif" evidence="2">
    <location>
        <begin position="32"/>
        <end position="51"/>
    </location>
</feature>
<dbReference type="Proteomes" id="UP000030008">
    <property type="component" value="Unassembled WGS sequence"/>
</dbReference>
<dbReference type="Pfam" id="PF00440">
    <property type="entry name" value="TetR_N"/>
    <property type="match status" value="1"/>
</dbReference>
<evidence type="ECO:0000256" key="2">
    <source>
        <dbReference type="PROSITE-ProRule" id="PRU00335"/>
    </source>
</evidence>
<dbReference type="InterPro" id="IPR036271">
    <property type="entry name" value="Tet_transcr_reg_TetR-rel_C_sf"/>
</dbReference>
<keyword evidence="1 2" id="KW-0238">DNA-binding</keyword>
<dbReference type="Gene3D" id="1.10.357.10">
    <property type="entry name" value="Tetracycline Repressor, domain 2"/>
    <property type="match status" value="1"/>
</dbReference>
<dbReference type="AlphaFoldDB" id="A0A099I5S3"/>
<dbReference type="Gene3D" id="1.10.10.60">
    <property type="entry name" value="Homeodomain-like"/>
    <property type="match status" value="1"/>
</dbReference>
<dbReference type="PROSITE" id="PS50977">
    <property type="entry name" value="HTH_TETR_2"/>
    <property type="match status" value="1"/>
</dbReference>
<dbReference type="InterPro" id="IPR050624">
    <property type="entry name" value="HTH-type_Tx_Regulator"/>
</dbReference>
<protein>
    <submittedName>
        <fullName evidence="4">TetR family transcriptional regulator</fullName>
    </submittedName>
</protein>
<evidence type="ECO:0000313" key="4">
    <source>
        <dbReference type="EMBL" id="KGJ52632.1"/>
    </source>
</evidence>
<dbReference type="PRINTS" id="PR00455">
    <property type="entry name" value="HTHTETR"/>
</dbReference>
<reference evidence="4 5" key="1">
    <citation type="submission" date="2014-08" db="EMBL/GenBank/DDBJ databases">
        <title>Clostridium innocuum, an unnegligible vancomycin-resistant pathogen causing extra-intestinal infections.</title>
        <authorList>
            <person name="Feng Y."/>
            <person name="Chiu C.-H."/>
        </authorList>
    </citation>
    <scope>NUCLEOTIDE SEQUENCE [LARGE SCALE GENOMIC DNA]</scope>
    <source>
        <strain evidence="4 5">AN88</strain>
    </source>
</reference>
<evidence type="ECO:0000259" key="3">
    <source>
        <dbReference type="PROSITE" id="PS50977"/>
    </source>
</evidence>
<dbReference type="PANTHER" id="PTHR43479:SF11">
    <property type="entry name" value="ACREF_ENVCD OPERON REPRESSOR-RELATED"/>
    <property type="match status" value="1"/>
</dbReference>
<dbReference type="EMBL" id="JQIF01000058">
    <property type="protein sequence ID" value="KGJ52632.1"/>
    <property type="molecule type" value="Genomic_DNA"/>
</dbReference>
<dbReference type="InterPro" id="IPR001647">
    <property type="entry name" value="HTH_TetR"/>
</dbReference>
<dbReference type="RefSeq" id="WP_044905945.1">
    <property type="nucleotide sequence ID" value="NZ_JQIF01000058.1"/>
</dbReference>
<comment type="caution">
    <text evidence="4">The sequence shown here is derived from an EMBL/GenBank/DDBJ whole genome shotgun (WGS) entry which is preliminary data.</text>
</comment>
<dbReference type="SUPFAM" id="SSF46689">
    <property type="entry name" value="Homeodomain-like"/>
    <property type="match status" value="1"/>
</dbReference>
<organism evidence="4 5">
    <name type="scientific">Clostridium innocuum</name>
    <dbReference type="NCBI Taxonomy" id="1522"/>
    <lineage>
        <taxon>Bacteria</taxon>
        <taxon>Bacillati</taxon>
        <taxon>Bacillota</taxon>
        <taxon>Clostridia</taxon>
        <taxon>Eubacteriales</taxon>
        <taxon>Clostridiaceae</taxon>
        <taxon>Clostridium</taxon>
    </lineage>
</organism>
<gene>
    <name evidence="4" type="ORF">CIAN88_13690</name>
</gene>
<dbReference type="InterPro" id="IPR009057">
    <property type="entry name" value="Homeodomain-like_sf"/>
</dbReference>
<dbReference type="GO" id="GO:0003677">
    <property type="term" value="F:DNA binding"/>
    <property type="evidence" value="ECO:0007669"/>
    <property type="project" value="UniProtKB-UniRule"/>
</dbReference>
<dbReference type="PANTHER" id="PTHR43479">
    <property type="entry name" value="ACREF/ENVCD OPERON REPRESSOR-RELATED"/>
    <property type="match status" value="1"/>
</dbReference>
<name>A0A099I5S3_CLOIN</name>
<feature type="domain" description="HTH tetR-type" evidence="3">
    <location>
        <begin position="9"/>
        <end position="69"/>
    </location>
</feature>
<proteinExistence type="predicted"/>
<accession>A0A099I5S3</accession>
<evidence type="ECO:0000313" key="5">
    <source>
        <dbReference type="Proteomes" id="UP000030008"/>
    </source>
</evidence>
<evidence type="ECO:0000256" key="1">
    <source>
        <dbReference type="ARBA" id="ARBA00023125"/>
    </source>
</evidence>
<sequence length="205" mass="24665">MEKFEELSQEKQRRIIDAGMEVFGRYEYKKANTEDIAVKAGISKGLLFYYFKDKKSFYMYLFQYCVTIVTKTMDDEDFTKITDFFALMEFGAQKKMQIMVEHPFILDFICRAFSSRREAVSSDVAMELHSLMDTTFDRFFAHVDFSKFNNDVDPKQVYQMLVWMTEGYMHEKLSCQETLKLENIMKDFEEWKVMFKKMAYKKEYQ</sequence>